<evidence type="ECO:0000313" key="2">
    <source>
        <dbReference type="Proteomes" id="UP000035054"/>
    </source>
</evidence>
<name>A0A6N3X611_9SYNE</name>
<dbReference type="Pfam" id="PF12831">
    <property type="entry name" value="FAD_oxidored"/>
    <property type="match status" value="1"/>
</dbReference>
<dbReference type="SUPFAM" id="SSF51905">
    <property type="entry name" value="FAD/NAD(P)-binding domain"/>
    <property type="match status" value="1"/>
</dbReference>
<accession>A0A6N3X611</accession>
<gene>
    <name evidence="1" type="ORF">TH68_10870</name>
</gene>
<dbReference type="Proteomes" id="UP000035054">
    <property type="component" value="Unassembled WGS sequence"/>
</dbReference>
<dbReference type="GO" id="GO:0008734">
    <property type="term" value="F:L-aspartate oxidase activity"/>
    <property type="evidence" value="ECO:0007669"/>
    <property type="project" value="InterPro"/>
</dbReference>
<dbReference type="PANTHER" id="PTHR42716">
    <property type="entry name" value="L-ASPARTATE OXIDASE"/>
    <property type="match status" value="1"/>
</dbReference>
<proteinExistence type="predicted"/>
<dbReference type="GO" id="GO:0009435">
    <property type="term" value="P:NAD+ biosynthetic process"/>
    <property type="evidence" value="ECO:0007669"/>
    <property type="project" value="InterPro"/>
</dbReference>
<dbReference type="EMBL" id="JXUO01000323">
    <property type="protein sequence ID" value="KKZ10404.1"/>
    <property type="molecule type" value="Genomic_DNA"/>
</dbReference>
<sequence length="313" mass="33861">MEQCRSDVVVWGGGLGGTCAALQAARSGAHTILLLPGHWCGGMISAAGVSAGDGHELSAWQTGLWGAFLRGMAAVESSGLDHGWVSCFSWRPDRAEALLQGWLVAERVRLQVLRGMQLEAVQWCGDRIQALEVSHGHGGEGLRIQAEIVVDGSDLGDLLPVAGVPFRWGWEAQECWQEPSAPPASRLREEPWFRQQPVQSPTWVVLGQLDAQTVVQQRQPLPQPFTGAPDGHGLERLLRYGQLPDQLVMLNWPQQGNDFHHNLERAIAGKEQQQALAMEMQAHSMAFLQALTMATGGALTPAAHFPTAAGGRS</sequence>
<dbReference type="AlphaFoldDB" id="A0A6N3X611"/>
<dbReference type="Gene3D" id="3.50.50.60">
    <property type="entry name" value="FAD/NAD(P)-binding domain"/>
    <property type="match status" value="1"/>
</dbReference>
<protein>
    <recommendedName>
        <fullName evidence="3">Glucose-inhibited division protein A</fullName>
    </recommendedName>
</protein>
<dbReference type="InterPro" id="IPR005288">
    <property type="entry name" value="NadB"/>
</dbReference>
<evidence type="ECO:0000313" key="1">
    <source>
        <dbReference type="EMBL" id="KKZ10404.1"/>
    </source>
</evidence>
<reference evidence="1 2" key="1">
    <citation type="submission" date="2015-01" db="EMBL/GenBank/DDBJ databases">
        <title>Lifestyle Evolution in Cyanobacterial Symbionts of Sponges.</title>
        <authorList>
            <person name="Burgsdorf I."/>
            <person name="Slaby B.M."/>
            <person name="Handley K.M."/>
            <person name="Haber M."/>
            <person name="Blom J."/>
            <person name="Marshall C.W."/>
            <person name="Gilbert J.A."/>
            <person name="Hentschel U."/>
            <person name="Steindler L."/>
        </authorList>
    </citation>
    <scope>NUCLEOTIDE SEQUENCE [LARGE SCALE GENOMIC DNA]</scope>
    <source>
        <strain evidence="1">142</strain>
    </source>
</reference>
<feature type="non-terminal residue" evidence="1">
    <location>
        <position position="313"/>
    </location>
</feature>
<dbReference type="InterPro" id="IPR036188">
    <property type="entry name" value="FAD/NAD-bd_sf"/>
</dbReference>
<organism evidence="1 2">
    <name type="scientific">Candidatus Synechococcus spongiarum 142</name>
    <dbReference type="NCBI Taxonomy" id="1608213"/>
    <lineage>
        <taxon>Bacteria</taxon>
        <taxon>Bacillati</taxon>
        <taxon>Cyanobacteriota</taxon>
        <taxon>Cyanophyceae</taxon>
        <taxon>Synechococcales</taxon>
        <taxon>Synechococcaceae</taxon>
        <taxon>Synechococcus</taxon>
    </lineage>
</organism>
<evidence type="ECO:0008006" key="3">
    <source>
        <dbReference type="Google" id="ProtNLM"/>
    </source>
</evidence>
<comment type="caution">
    <text evidence="1">The sequence shown here is derived from an EMBL/GenBank/DDBJ whole genome shotgun (WGS) entry which is preliminary data.</text>
</comment>
<dbReference type="PANTHER" id="PTHR42716:SF3">
    <property type="entry name" value="SLL1913 PROTEIN"/>
    <property type="match status" value="1"/>
</dbReference>